<evidence type="ECO:0008006" key="3">
    <source>
        <dbReference type="Google" id="ProtNLM"/>
    </source>
</evidence>
<protein>
    <recommendedName>
        <fullName evidence="3">SWIM-type domain-containing protein</fullName>
    </recommendedName>
</protein>
<dbReference type="Proteomes" id="UP000823775">
    <property type="component" value="Unassembled WGS sequence"/>
</dbReference>
<gene>
    <name evidence="1" type="ORF">HAX54_037678</name>
</gene>
<comment type="caution">
    <text evidence="1">The sequence shown here is derived from an EMBL/GenBank/DDBJ whole genome shotgun (WGS) entry which is preliminary data.</text>
</comment>
<proteinExistence type="predicted"/>
<reference evidence="1 2" key="1">
    <citation type="journal article" date="2021" name="BMC Genomics">
        <title>Datura genome reveals duplications of psychoactive alkaloid biosynthetic genes and high mutation rate following tissue culture.</title>
        <authorList>
            <person name="Rajewski A."/>
            <person name="Carter-House D."/>
            <person name="Stajich J."/>
            <person name="Litt A."/>
        </authorList>
    </citation>
    <scope>NUCLEOTIDE SEQUENCE [LARGE SCALE GENOMIC DNA]</scope>
    <source>
        <strain evidence="1">AR-01</strain>
    </source>
</reference>
<sequence length="117" mass="13681">MRNGYELTANISPIAMKLYNDYRLMDTTCTIEFNGDYGYEVKDGNDWHTVNLELKKCTCRLSYLDEKPCHRVIKTLMYKKLIHRKMSVTDHAQAMEPPEVVKLVGRSKMKRSTKSDE</sequence>
<keyword evidence="2" id="KW-1185">Reference proteome</keyword>
<dbReference type="EMBL" id="JACEIK010005071">
    <property type="protein sequence ID" value="MCE0480650.1"/>
    <property type="molecule type" value="Genomic_DNA"/>
</dbReference>
<feature type="non-terminal residue" evidence="1">
    <location>
        <position position="117"/>
    </location>
</feature>
<accession>A0ABS8VLP1</accession>
<organism evidence="1 2">
    <name type="scientific">Datura stramonium</name>
    <name type="common">Jimsonweed</name>
    <name type="synonym">Common thornapple</name>
    <dbReference type="NCBI Taxonomy" id="4076"/>
    <lineage>
        <taxon>Eukaryota</taxon>
        <taxon>Viridiplantae</taxon>
        <taxon>Streptophyta</taxon>
        <taxon>Embryophyta</taxon>
        <taxon>Tracheophyta</taxon>
        <taxon>Spermatophyta</taxon>
        <taxon>Magnoliopsida</taxon>
        <taxon>eudicotyledons</taxon>
        <taxon>Gunneridae</taxon>
        <taxon>Pentapetalae</taxon>
        <taxon>asterids</taxon>
        <taxon>lamiids</taxon>
        <taxon>Solanales</taxon>
        <taxon>Solanaceae</taxon>
        <taxon>Solanoideae</taxon>
        <taxon>Datureae</taxon>
        <taxon>Datura</taxon>
    </lineage>
</organism>
<evidence type="ECO:0000313" key="1">
    <source>
        <dbReference type="EMBL" id="MCE0480650.1"/>
    </source>
</evidence>
<name>A0ABS8VLP1_DATST</name>
<evidence type="ECO:0000313" key="2">
    <source>
        <dbReference type="Proteomes" id="UP000823775"/>
    </source>
</evidence>